<feature type="compositionally biased region" description="Polar residues" evidence="13">
    <location>
        <begin position="465"/>
        <end position="478"/>
    </location>
</feature>
<dbReference type="GO" id="GO:0005874">
    <property type="term" value="C:microtubule"/>
    <property type="evidence" value="ECO:0007669"/>
    <property type="project" value="UniProtKB-KW"/>
</dbReference>
<evidence type="ECO:0000256" key="1">
    <source>
        <dbReference type="ARBA" id="ARBA00004186"/>
    </source>
</evidence>
<dbReference type="GO" id="GO:0005737">
    <property type="term" value="C:cytoplasm"/>
    <property type="evidence" value="ECO:0007669"/>
    <property type="project" value="UniProtKB-UniRule"/>
</dbReference>
<gene>
    <name evidence="15" type="ORF">KC19_12G080100</name>
</gene>
<keyword evidence="16" id="KW-1185">Reference proteome</keyword>
<dbReference type="InterPro" id="IPR015943">
    <property type="entry name" value="WD40/YVTN_repeat-like_dom_sf"/>
</dbReference>
<proteinExistence type="inferred from homology"/>
<evidence type="ECO:0000256" key="9">
    <source>
        <dbReference type="ARBA" id="ARBA00023306"/>
    </source>
</evidence>
<evidence type="ECO:0000256" key="12">
    <source>
        <dbReference type="PROSITE-ProRule" id="PRU00221"/>
    </source>
</evidence>
<evidence type="ECO:0000256" key="5">
    <source>
        <dbReference type="ARBA" id="ARBA00022701"/>
    </source>
</evidence>
<keyword evidence="8 11" id="KW-0206">Cytoskeleton</keyword>
<evidence type="ECO:0000256" key="10">
    <source>
        <dbReference type="ARBA" id="ARBA00057470"/>
    </source>
</evidence>
<feature type="repeat" description="WD" evidence="12">
    <location>
        <begin position="197"/>
        <end position="238"/>
    </location>
</feature>
<comment type="subcellular location">
    <subcellularLocation>
        <location evidence="1">Cytoplasm</location>
        <location evidence="1">Cytoskeleton</location>
        <location evidence="1">Spindle</location>
    </subcellularLocation>
</comment>
<dbReference type="Gene3D" id="2.130.10.10">
    <property type="entry name" value="YVTN repeat-like/Quinoprotein amine dehydrogenase"/>
    <property type="match status" value="1"/>
</dbReference>
<dbReference type="GO" id="GO:0008017">
    <property type="term" value="F:microtubule binding"/>
    <property type="evidence" value="ECO:0007669"/>
    <property type="project" value="UniProtKB-UniRule"/>
</dbReference>
<protein>
    <recommendedName>
        <fullName evidence="11">Katanin p80 WD40 repeat-containing subunit B1 homolog</fullName>
    </recommendedName>
</protein>
<comment type="function">
    <text evidence="11">May participate in a complex which severs microtubules in an ATP-dependent manner. Microtubule severing may promote rapid reorganization of cellular microtubule arrays.</text>
</comment>
<feature type="compositionally biased region" description="Low complexity" evidence="13">
    <location>
        <begin position="429"/>
        <end position="439"/>
    </location>
</feature>
<dbReference type="PANTHER" id="PTHR19845">
    <property type="entry name" value="KATANIN P80 SUBUNIT"/>
    <property type="match status" value="1"/>
</dbReference>
<dbReference type="InterPro" id="IPR036322">
    <property type="entry name" value="WD40_repeat_dom_sf"/>
</dbReference>
<dbReference type="PROSITE" id="PS50294">
    <property type="entry name" value="WD_REPEATS_REGION"/>
    <property type="match status" value="4"/>
</dbReference>
<dbReference type="PRINTS" id="PR00320">
    <property type="entry name" value="GPROTEINBRPT"/>
</dbReference>
<dbReference type="GO" id="GO:0005819">
    <property type="term" value="C:spindle"/>
    <property type="evidence" value="ECO:0007669"/>
    <property type="project" value="UniProtKB-SubCell"/>
</dbReference>
<evidence type="ECO:0000256" key="6">
    <source>
        <dbReference type="ARBA" id="ARBA00022737"/>
    </source>
</evidence>
<feature type="compositionally biased region" description="Basic and acidic residues" evidence="13">
    <location>
        <begin position="455"/>
        <end position="464"/>
    </location>
</feature>
<dbReference type="AlphaFoldDB" id="A0A8T0GAI5"/>
<comment type="caution">
    <text evidence="15">The sequence shown here is derived from an EMBL/GenBank/DDBJ whole genome shotgun (WGS) entry which is preliminary data.</text>
</comment>
<feature type="region of interest" description="Disordered" evidence="13">
    <location>
        <begin position="322"/>
        <end position="342"/>
    </location>
</feature>
<feature type="repeat" description="WD" evidence="12">
    <location>
        <begin position="28"/>
        <end position="70"/>
    </location>
</feature>
<keyword evidence="4" id="KW-0132">Cell division</keyword>
<evidence type="ECO:0000256" key="7">
    <source>
        <dbReference type="ARBA" id="ARBA00022776"/>
    </source>
</evidence>
<feature type="repeat" description="WD" evidence="12">
    <location>
        <begin position="113"/>
        <end position="154"/>
    </location>
</feature>
<dbReference type="Pfam" id="PF00400">
    <property type="entry name" value="WD40"/>
    <property type="match status" value="5"/>
</dbReference>
<dbReference type="PANTHER" id="PTHR19845:SF0">
    <property type="entry name" value="KATANIN P80 WD40 REPEAT-CONTAINING SUBUNIT B1"/>
    <property type="match status" value="1"/>
</dbReference>
<organism evidence="15 16">
    <name type="scientific">Ceratodon purpureus</name>
    <name type="common">Fire moss</name>
    <name type="synonym">Dicranum purpureum</name>
    <dbReference type="NCBI Taxonomy" id="3225"/>
    <lineage>
        <taxon>Eukaryota</taxon>
        <taxon>Viridiplantae</taxon>
        <taxon>Streptophyta</taxon>
        <taxon>Embryophyta</taxon>
        <taxon>Bryophyta</taxon>
        <taxon>Bryophytina</taxon>
        <taxon>Bryopsida</taxon>
        <taxon>Dicranidae</taxon>
        <taxon>Pseudoditrichales</taxon>
        <taxon>Ditrichaceae</taxon>
        <taxon>Ceratodon</taxon>
    </lineage>
</organism>
<evidence type="ECO:0000256" key="3">
    <source>
        <dbReference type="ARBA" id="ARBA00022574"/>
    </source>
</evidence>
<dbReference type="SMART" id="SM00320">
    <property type="entry name" value="WD40"/>
    <property type="match status" value="6"/>
</dbReference>
<dbReference type="InterPro" id="IPR026962">
    <property type="entry name" value="KTNB1"/>
</dbReference>
<evidence type="ECO:0000259" key="14">
    <source>
        <dbReference type="Pfam" id="PF13925"/>
    </source>
</evidence>
<feature type="domain" description="Katanin p80 subunit C-terminal" evidence="14">
    <location>
        <begin position="788"/>
        <end position="945"/>
    </location>
</feature>
<feature type="repeat" description="WD" evidence="12">
    <location>
        <begin position="71"/>
        <end position="112"/>
    </location>
</feature>
<dbReference type="GO" id="GO:0008352">
    <property type="term" value="C:katanin complex"/>
    <property type="evidence" value="ECO:0007669"/>
    <property type="project" value="InterPro"/>
</dbReference>
<keyword evidence="9" id="KW-0131">Cell cycle</keyword>
<feature type="repeat" description="WD" evidence="12">
    <location>
        <begin position="155"/>
        <end position="196"/>
    </location>
</feature>
<evidence type="ECO:0000256" key="4">
    <source>
        <dbReference type="ARBA" id="ARBA00022618"/>
    </source>
</evidence>
<sequence>MQNHCYTVSCTFLCTRLVSLTSKLAEEFVAHASNVNCLKIGKKSSRVLVTGGEDHKVNMWAIGKPNAILSLAGHTSAVESVTFDAAEVVVVAGAASGTIKLWDLEEAKIVRTLTGHRSNCISVDFHPFGEFFASGSLDTNLKIWDIRRKGCIHTYKGHTRGINSIKFSPDGRWVVSGGEDNVVKLWDLTAGKLMHDFKYHEGQVQCLDFHPHEFLLATGSADRTVKFFDLETFELIGSAGPESAGVRSMVFNPDGRTVMCAMQDSLKVFSWEPLRCHDMVDVGWHKLADLCIHEGKLLGCSFNQSCVGVWVVDLQRVAPYHTGNSGWKDGPSAENKIGNNGNQVPQEVVATSHTKAESNTSNPHTVETAMKNVKITPPKAAESSNSQPPQSAPNSARRPANVLTTVPSTPTPTLASRRSSLATPKVAPSSGGSFRLSSRSDAHGGGSPRPSTAPESDHGLDDTRPTSTAGGVSMSTSKFYDRDSSKTFDRESSKFHDRDSSKFHDRDSVKFHVRDSSKFHDRDSPKTFDREPSKSYDREPSKSYDREPSKSYDREPSKSYDREPSKSYDRDSDRVRGDGGGDGDSDSLRTEPVPHMNRSRSARTSDATGRGMPSEYARRQAHLISHLGDKEDDATLNWNGARSYSSRKSPSFDVPLDNSLGRSHSFSDDSSRAQGTRNAPGTEASTTGRFEAGTTKALLAQWERKEKSRLLEKQTIVEKPVVLEKSLPQPRSYVVEKPGYHEAPSSGGVKTLGLDINSFVPKGSNIQSEKTISAAKHDTEVIEELLLQHHTMASIMQSRLTNMQVVRRFWNKNDMKGAIEAMKKMADQSVLVEVLSVFMEKSDLLTLELCYLLIPLLNGLLSTDNDRFLMTALELLGKLVDTFGSIIHATRISSPSIGVDLQAEQRLERCNMCYHELQAVGHSLLPLMRKGGDLTKAARNLQEALERV</sequence>
<dbReference type="FunFam" id="2.130.10.10:FF:000846">
    <property type="entry name" value="Katanin p80 WD40 repeat-containing subunit B1 homolog"/>
    <property type="match status" value="1"/>
</dbReference>
<feature type="compositionally biased region" description="Polar residues" evidence="13">
    <location>
        <begin position="636"/>
        <end position="649"/>
    </location>
</feature>
<evidence type="ECO:0000313" key="15">
    <source>
        <dbReference type="EMBL" id="KAG0554292.1"/>
    </source>
</evidence>
<keyword evidence="3 12" id="KW-0853">WD repeat</keyword>
<evidence type="ECO:0000256" key="2">
    <source>
        <dbReference type="ARBA" id="ARBA00022490"/>
    </source>
</evidence>
<keyword evidence="2 11" id="KW-0963">Cytoplasm</keyword>
<dbReference type="Proteomes" id="UP000822688">
    <property type="component" value="Chromosome 12"/>
</dbReference>
<reference evidence="15" key="1">
    <citation type="submission" date="2020-06" db="EMBL/GenBank/DDBJ databases">
        <title>WGS assembly of Ceratodon purpureus strain R40.</title>
        <authorList>
            <person name="Carey S.B."/>
            <person name="Jenkins J."/>
            <person name="Shu S."/>
            <person name="Lovell J.T."/>
            <person name="Sreedasyam A."/>
            <person name="Maumus F."/>
            <person name="Tiley G.P."/>
            <person name="Fernandez-Pozo N."/>
            <person name="Barry K."/>
            <person name="Chen C."/>
            <person name="Wang M."/>
            <person name="Lipzen A."/>
            <person name="Daum C."/>
            <person name="Saski C.A."/>
            <person name="Payton A.C."/>
            <person name="Mcbreen J.C."/>
            <person name="Conrad R.E."/>
            <person name="Kollar L.M."/>
            <person name="Olsson S."/>
            <person name="Huttunen S."/>
            <person name="Landis J.B."/>
            <person name="Wickett N.J."/>
            <person name="Johnson M.G."/>
            <person name="Rensing S.A."/>
            <person name="Grimwood J."/>
            <person name="Schmutz J."/>
            <person name="Mcdaniel S.F."/>
        </authorList>
    </citation>
    <scope>NUCLEOTIDE SEQUENCE</scope>
    <source>
        <strain evidence="15">R40</strain>
    </source>
</reference>
<dbReference type="GO" id="GO:0051013">
    <property type="term" value="P:microtubule severing"/>
    <property type="evidence" value="ECO:0007669"/>
    <property type="project" value="UniProtKB-UniRule"/>
</dbReference>
<feature type="compositionally biased region" description="Low complexity" evidence="13">
    <location>
        <begin position="383"/>
        <end position="414"/>
    </location>
</feature>
<evidence type="ECO:0000256" key="13">
    <source>
        <dbReference type="SAM" id="MobiDB-lite"/>
    </source>
</evidence>
<comment type="function">
    <text evidence="10">Participates in a complex which severs microtubules in an ATP-dependent manner. May act to target the enzymatic subunit of this complex to sites of action such as the centrosome. Microtubule severing may promote rapid reorganization of cellular microtubule arrays and the release of microtubules from the centrosome following nucleation.</text>
</comment>
<dbReference type="InterPro" id="IPR019775">
    <property type="entry name" value="WD40_repeat_CS"/>
</dbReference>
<evidence type="ECO:0000313" key="16">
    <source>
        <dbReference type="Proteomes" id="UP000822688"/>
    </source>
</evidence>
<dbReference type="PROSITE" id="PS00678">
    <property type="entry name" value="WD_REPEATS_1"/>
    <property type="match status" value="1"/>
</dbReference>
<keyword evidence="6" id="KW-0677">Repeat</keyword>
<keyword evidence="5 11" id="KW-0493">Microtubule</keyword>
<feature type="region of interest" description="Disordered" evidence="13">
    <location>
        <begin position="378"/>
        <end position="692"/>
    </location>
</feature>
<dbReference type="Pfam" id="PF13925">
    <property type="entry name" value="Katanin_con80"/>
    <property type="match status" value="1"/>
</dbReference>
<dbReference type="SUPFAM" id="SSF50978">
    <property type="entry name" value="WD40 repeat-like"/>
    <property type="match status" value="1"/>
</dbReference>
<dbReference type="GO" id="GO:0007019">
    <property type="term" value="P:microtubule depolymerization"/>
    <property type="evidence" value="ECO:0007669"/>
    <property type="project" value="TreeGrafter"/>
</dbReference>
<dbReference type="CDD" id="cd00200">
    <property type="entry name" value="WD40"/>
    <property type="match status" value="1"/>
</dbReference>
<dbReference type="EMBL" id="CM026433">
    <property type="protein sequence ID" value="KAG0554292.1"/>
    <property type="molecule type" value="Genomic_DNA"/>
</dbReference>
<evidence type="ECO:0000256" key="11">
    <source>
        <dbReference type="HAMAP-Rule" id="MF_03022"/>
    </source>
</evidence>
<feature type="compositionally biased region" description="Basic and acidic residues" evidence="13">
    <location>
        <begin position="479"/>
        <end position="579"/>
    </location>
</feature>
<dbReference type="GO" id="GO:0051301">
    <property type="term" value="P:cell division"/>
    <property type="evidence" value="ECO:0007669"/>
    <property type="project" value="UniProtKB-KW"/>
</dbReference>
<dbReference type="HAMAP" id="MF_03022">
    <property type="entry name" value="Katanin_p80_B1"/>
    <property type="match status" value="1"/>
</dbReference>
<dbReference type="InterPro" id="IPR001680">
    <property type="entry name" value="WD40_rpt"/>
</dbReference>
<feature type="compositionally biased region" description="Polar residues" evidence="13">
    <location>
        <begin position="672"/>
        <end position="688"/>
    </location>
</feature>
<dbReference type="InterPro" id="IPR028021">
    <property type="entry name" value="Katanin_C-terminal"/>
</dbReference>
<name>A0A8T0GAI5_CERPU</name>
<dbReference type="PROSITE" id="PS50082">
    <property type="entry name" value="WD_REPEATS_2"/>
    <property type="match status" value="5"/>
</dbReference>
<comment type="similarity">
    <text evidence="11">Belongs to the WD repeat KATNB1 family.</text>
</comment>
<keyword evidence="7" id="KW-0498">Mitosis</keyword>
<evidence type="ECO:0000256" key="8">
    <source>
        <dbReference type="ARBA" id="ARBA00023212"/>
    </source>
</evidence>
<accession>A0A8T0GAI5</accession>
<dbReference type="InterPro" id="IPR020472">
    <property type="entry name" value="WD40_PAC1"/>
</dbReference>